<protein>
    <recommendedName>
        <fullName evidence="4">DUF2273 domain-containing protein</fullName>
    </recommendedName>
</protein>
<dbReference type="Proteomes" id="UP000664701">
    <property type="component" value="Chromosome"/>
</dbReference>
<evidence type="ECO:0000313" key="3">
    <source>
        <dbReference type="Proteomes" id="UP000664701"/>
    </source>
</evidence>
<evidence type="ECO:0008006" key="4">
    <source>
        <dbReference type="Google" id="ProtNLM"/>
    </source>
</evidence>
<keyword evidence="1" id="KW-0812">Transmembrane</keyword>
<proteinExistence type="predicted"/>
<accession>A0ABZ2SVE2</accession>
<name>A0ABZ2SVE2_9ENTE</name>
<dbReference type="RefSeq" id="WP_207941776.1">
    <property type="nucleotide sequence ID" value="NZ_CP147251.1"/>
</dbReference>
<keyword evidence="3" id="KW-1185">Reference proteome</keyword>
<evidence type="ECO:0000256" key="1">
    <source>
        <dbReference type="SAM" id="Phobius"/>
    </source>
</evidence>
<evidence type="ECO:0000313" key="2">
    <source>
        <dbReference type="EMBL" id="WYJ78054.1"/>
    </source>
</evidence>
<keyword evidence="1" id="KW-1133">Transmembrane helix</keyword>
<gene>
    <name evidence="2" type="ORF">DOK78_002710</name>
</gene>
<dbReference type="EMBL" id="CP147251">
    <property type="protein sequence ID" value="WYJ78054.1"/>
    <property type="molecule type" value="Genomic_DNA"/>
</dbReference>
<organism evidence="2 3">
    <name type="scientific">Candidatus Enterococcus lowellii</name>
    <dbReference type="NCBI Taxonomy" id="2230877"/>
    <lineage>
        <taxon>Bacteria</taxon>
        <taxon>Bacillati</taxon>
        <taxon>Bacillota</taxon>
        <taxon>Bacilli</taxon>
        <taxon>Lactobacillales</taxon>
        <taxon>Enterococcaceae</taxon>
        <taxon>Enterococcus</taxon>
    </lineage>
</organism>
<dbReference type="Pfam" id="PF10031">
    <property type="entry name" value="DUF2273"/>
    <property type="match status" value="1"/>
</dbReference>
<dbReference type="InterPro" id="IPR018730">
    <property type="entry name" value="DUF2273"/>
</dbReference>
<sequence length="64" mass="7150">MNGLFQQYQYPIIGGVAGLILAILLITVGFFKTILVIFLTILGAYLGFYLNSIGFFDSFKRPKI</sequence>
<feature type="transmembrane region" description="Helical" evidence="1">
    <location>
        <begin position="37"/>
        <end position="56"/>
    </location>
</feature>
<keyword evidence="1" id="KW-0472">Membrane</keyword>
<reference evidence="2 3" key="2">
    <citation type="submission" date="2024-03" db="EMBL/GenBank/DDBJ databases">
        <title>The Genome Sequence of Enterococcus sp. DIV2402.</title>
        <authorList>
            <consortium name="The Broad Institute Genomics Platform"/>
            <consortium name="The Broad Institute Microbial Omics Core"/>
            <consortium name="The Broad Institute Genomic Center for Infectious Diseases"/>
            <person name="Earl A."/>
            <person name="Manson A."/>
            <person name="Gilmore M."/>
            <person name="Schwartman J."/>
            <person name="Shea T."/>
            <person name="Abouelleil A."/>
            <person name="Cao P."/>
            <person name="Chapman S."/>
            <person name="Cusick C."/>
            <person name="Young S."/>
            <person name="Neafsey D."/>
            <person name="Nusbaum C."/>
            <person name="Birren B."/>
        </authorList>
    </citation>
    <scope>NUCLEOTIDE SEQUENCE [LARGE SCALE GENOMIC DNA]</scope>
    <source>
        <strain evidence="2 3">DIV2402</strain>
    </source>
</reference>
<feature type="transmembrane region" description="Helical" evidence="1">
    <location>
        <begin position="12"/>
        <end position="31"/>
    </location>
</feature>
<reference evidence="2 3" key="1">
    <citation type="submission" date="2021-03" db="EMBL/GenBank/DDBJ databases">
        <authorList>
            <person name="Gilmore M.S."/>
            <person name="Schwartzman J."/>
            <person name="Van Tyne D."/>
            <person name="Martin M."/>
            <person name="Earl A.M."/>
            <person name="Manson A.L."/>
            <person name="Straub T."/>
            <person name="Salamzade R."/>
            <person name="Saavedra J."/>
            <person name="Lebreton F."/>
            <person name="Prichula J."/>
            <person name="Schaufler K."/>
            <person name="Gaca A."/>
            <person name="Sgardioli B."/>
            <person name="Wagenaar J."/>
            <person name="Strong T."/>
        </authorList>
    </citation>
    <scope>NUCLEOTIDE SEQUENCE [LARGE SCALE GENOMIC DNA]</scope>
    <source>
        <strain evidence="2 3">DIV2402</strain>
    </source>
</reference>